<gene>
    <name evidence="5" type="ORF">DI487_04835</name>
</gene>
<evidence type="ECO:0000256" key="3">
    <source>
        <dbReference type="ARBA" id="ARBA00023163"/>
    </source>
</evidence>
<dbReference type="EMBL" id="CP029463">
    <property type="protein sequence ID" value="AWM15270.1"/>
    <property type="molecule type" value="Genomic_DNA"/>
</dbReference>
<dbReference type="Pfam" id="PF01381">
    <property type="entry name" value="HTH_3"/>
    <property type="match status" value="1"/>
</dbReference>
<dbReference type="PANTHER" id="PTHR46797:SF23">
    <property type="entry name" value="HTH-TYPE TRANSCRIPTIONAL REGULATOR SUTR"/>
    <property type="match status" value="1"/>
</dbReference>
<dbReference type="GO" id="GO:0003677">
    <property type="term" value="F:DNA binding"/>
    <property type="evidence" value="ECO:0007669"/>
    <property type="project" value="UniProtKB-KW"/>
</dbReference>
<keyword evidence="2" id="KW-0238">DNA-binding</keyword>
<sequence>MENNTLKKIGKRIQELRELQNLSQQDFAAKINYDKSNMSRLEAGKTNMTVTTLEKISKALNVELVELFKF</sequence>
<evidence type="ECO:0000313" key="6">
    <source>
        <dbReference type="Proteomes" id="UP000245429"/>
    </source>
</evidence>
<reference evidence="5 6" key="1">
    <citation type="submission" date="2018-05" db="EMBL/GenBank/DDBJ databases">
        <title>Flavobacterium sp. MEBiC07310.</title>
        <authorList>
            <person name="Baek K."/>
        </authorList>
    </citation>
    <scope>NUCLEOTIDE SEQUENCE [LARGE SCALE GENOMIC DNA]</scope>
    <source>
        <strain evidence="5 6">MEBiC07310</strain>
    </source>
</reference>
<dbReference type="SUPFAM" id="SSF47413">
    <property type="entry name" value="lambda repressor-like DNA-binding domains"/>
    <property type="match status" value="1"/>
</dbReference>
<dbReference type="SMART" id="SM00530">
    <property type="entry name" value="HTH_XRE"/>
    <property type="match status" value="1"/>
</dbReference>
<feature type="domain" description="HTH cro/C1-type" evidence="4">
    <location>
        <begin position="13"/>
        <end position="67"/>
    </location>
</feature>
<dbReference type="InterPro" id="IPR010982">
    <property type="entry name" value="Lambda_DNA-bd_dom_sf"/>
</dbReference>
<proteinExistence type="predicted"/>
<evidence type="ECO:0000256" key="1">
    <source>
        <dbReference type="ARBA" id="ARBA00023015"/>
    </source>
</evidence>
<dbReference type="AlphaFoldDB" id="A0A2U8QYH1"/>
<dbReference type="PROSITE" id="PS50943">
    <property type="entry name" value="HTH_CROC1"/>
    <property type="match status" value="1"/>
</dbReference>
<dbReference type="Gene3D" id="1.10.260.40">
    <property type="entry name" value="lambda repressor-like DNA-binding domains"/>
    <property type="match status" value="1"/>
</dbReference>
<dbReference type="InterPro" id="IPR050807">
    <property type="entry name" value="TransReg_Diox_bact_type"/>
</dbReference>
<dbReference type="KEGG" id="fse:DI487_04835"/>
<protein>
    <submittedName>
        <fullName evidence="5">XRE family transcriptional regulator</fullName>
    </submittedName>
</protein>
<keyword evidence="3" id="KW-0804">Transcription</keyword>
<evidence type="ECO:0000259" key="4">
    <source>
        <dbReference type="PROSITE" id="PS50943"/>
    </source>
</evidence>
<accession>A0A2U8QYH1</accession>
<evidence type="ECO:0000256" key="2">
    <source>
        <dbReference type="ARBA" id="ARBA00023125"/>
    </source>
</evidence>
<dbReference type="GO" id="GO:0003700">
    <property type="term" value="F:DNA-binding transcription factor activity"/>
    <property type="evidence" value="ECO:0007669"/>
    <property type="project" value="TreeGrafter"/>
</dbReference>
<dbReference type="OrthoDB" id="2902336at2"/>
<name>A0A2U8QYH1_9FLAO</name>
<organism evidence="5 6">
    <name type="scientific">Flavobacterium sediminis</name>
    <dbReference type="NCBI Taxonomy" id="2201181"/>
    <lineage>
        <taxon>Bacteria</taxon>
        <taxon>Pseudomonadati</taxon>
        <taxon>Bacteroidota</taxon>
        <taxon>Flavobacteriia</taxon>
        <taxon>Flavobacteriales</taxon>
        <taxon>Flavobacteriaceae</taxon>
        <taxon>Flavobacterium</taxon>
    </lineage>
</organism>
<keyword evidence="1" id="KW-0805">Transcription regulation</keyword>
<dbReference type="Proteomes" id="UP000245429">
    <property type="component" value="Chromosome"/>
</dbReference>
<keyword evidence="6" id="KW-1185">Reference proteome</keyword>
<dbReference type="PANTHER" id="PTHR46797">
    <property type="entry name" value="HTH-TYPE TRANSCRIPTIONAL REGULATOR"/>
    <property type="match status" value="1"/>
</dbReference>
<dbReference type="InterPro" id="IPR001387">
    <property type="entry name" value="Cro/C1-type_HTH"/>
</dbReference>
<dbReference type="CDD" id="cd00093">
    <property type="entry name" value="HTH_XRE"/>
    <property type="match status" value="1"/>
</dbReference>
<dbReference type="GO" id="GO:0005829">
    <property type="term" value="C:cytosol"/>
    <property type="evidence" value="ECO:0007669"/>
    <property type="project" value="TreeGrafter"/>
</dbReference>
<evidence type="ECO:0000313" key="5">
    <source>
        <dbReference type="EMBL" id="AWM15270.1"/>
    </source>
</evidence>